<feature type="region of interest" description="Disordered" evidence="1">
    <location>
        <begin position="520"/>
        <end position="599"/>
    </location>
</feature>
<evidence type="ECO:0000313" key="3">
    <source>
        <dbReference type="Proteomes" id="UP000053890"/>
    </source>
</evidence>
<sequence length="599" mass="64627">MADRPSPLLRLSPELLDHIVLLSLPPKPRPARLALSSLLRVCRTLAPVVRRHLYLKLSLVVAAPSGQDLKLVALLRAGVAGHLVRILKVRAPDPDPSSTLFDDPDVDPVTALVPQPRLAQPETLDRVAEALELMPRVRHVELDLRVGAWLEGDVAPEGDFGEPAAVRDAQLARLERALSAWGATLETVIVAVEDVQQRLQVWADPVLGRAPHVAALGAWDHLTALDLWRVRLVLTAAPGAPNDGDGAGDPPLEGRMSPQPRFRLRLLVLTQCELGGADELRWLLGSTATGDAERSSCLTDLQLSEVAFAHHARSSGPMLAVLGRDRVTNDEPAFTRSLSSLSLLLEHPIVGDSDAESSTTTTDGLLAPFHAVKEVVLGGPGVDYPLLASLFPSPSPANAPTSSTTPSELVSLTLQCLTHPSIPLAALVALLRPSRMPPRLRTLTLHEAWHYPRQMPWHVLRTTTEPRWTAFEDDEAWDDVERALRSVARSRRRGGGGGVGAARDGVRLWRNRAEVRYLAGLGDHSSDEDEGDGDGSEGGRGDGSSEAGTDASASPDPNALFVPAASEDGDDENEADWLARRRREADEEAGHGVRWDSDE</sequence>
<evidence type="ECO:0000313" key="2">
    <source>
        <dbReference type="EMBL" id="KPV72087.1"/>
    </source>
</evidence>
<dbReference type="EMBL" id="KQ474089">
    <property type="protein sequence ID" value="KPV72087.1"/>
    <property type="molecule type" value="Genomic_DNA"/>
</dbReference>
<feature type="compositionally biased region" description="Basic and acidic residues" evidence="1">
    <location>
        <begin position="577"/>
        <end position="599"/>
    </location>
</feature>
<reference evidence="2 3" key="1">
    <citation type="journal article" date="2015" name="Front. Microbiol.">
        <title>Genome sequence of the plant growth promoting endophytic yeast Rhodotorula graminis WP1.</title>
        <authorList>
            <person name="Firrincieli A."/>
            <person name="Otillar R."/>
            <person name="Salamov A."/>
            <person name="Schmutz J."/>
            <person name="Khan Z."/>
            <person name="Redman R.S."/>
            <person name="Fleck N.D."/>
            <person name="Lindquist E."/>
            <person name="Grigoriev I.V."/>
            <person name="Doty S.L."/>
        </authorList>
    </citation>
    <scope>NUCLEOTIDE SEQUENCE [LARGE SCALE GENOMIC DNA]</scope>
    <source>
        <strain evidence="2 3">WP1</strain>
    </source>
</reference>
<accession>A0A0P9GGS8</accession>
<dbReference type="RefSeq" id="XP_018268136.1">
    <property type="nucleotide sequence ID" value="XM_018414955.1"/>
</dbReference>
<organism evidence="2 3">
    <name type="scientific">Rhodotorula graminis (strain WP1)</name>
    <dbReference type="NCBI Taxonomy" id="578459"/>
    <lineage>
        <taxon>Eukaryota</taxon>
        <taxon>Fungi</taxon>
        <taxon>Dikarya</taxon>
        <taxon>Basidiomycota</taxon>
        <taxon>Pucciniomycotina</taxon>
        <taxon>Microbotryomycetes</taxon>
        <taxon>Sporidiobolales</taxon>
        <taxon>Sporidiobolaceae</taxon>
        <taxon>Rhodotorula</taxon>
    </lineage>
</organism>
<dbReference type="OrthoDB" id="2527741at2759"/>
<evidence type="ECO:0000256" key="1">
    <source>
        <dbReference type="SAM" id="MobiDB-lite"/>
    </source>
</evidence>
<dbReference type="Proteomes" id="UP000053890">
    <property type="component" value="Unassembled WGS sequence"/>
</dbReference>
<feature type="compositionally biased region" description="Acidic residues" evidence="1">
    <location>
        <begin position="526"/>
        <end position="535"/>
    </location>
</feature>
<proteinExistence type="predicted"/>
<dbReference type="AlphaFoldDB" id="A0A0P9GGS8"/>
<dbReference type="OMA" id="CAGRINR"/>
<protein>
    <submittedName>
        <fullName evidence="2">Uncharacterized protein</fullName>
    </submittedName>
</protein>
<dbReference type="GeneID" id="28975403"/>
<gene>
    <name evidence="2" type="ORF">RHOBADRAFT_47270</name>
</gene>
<keyword evidence="3" id="KW-1185">Reference proteome</keyword>
<name>A0A0P9GGS8_RHOGW</name>